<proteinExistence type="predicted"/>
<reference evidence="1" key="1">
    <citation type="submission" date="2021-05" db="EMBL/GenBank/DDBJ databases">
        <authorList>
            <person name="Scholz U."/>
            <person name="Mascher M."/>
            <person name="Fiebig A."/>
        </authorList>
    </citation>
    <scope>NUCLEOTIDE SEQUENCE [LARGE SCALE GENOMIC DNA]</scope>
</reference>
<evidence type="ECO:0000313" key="2">
    <source>
        <dbReference type="Proteomes" id="UP001732700"/>
    </source>
</evidence>
<evidence type="ECO:0000313" key="1">
    <source>
        <dbReference type="EnsemblPlants" id="AVESA.00010b.r2.7CG0658310.1.CDS.1"/>
    </source>
</evidence>
<sequence length="212" mass="23391">MVPQPNPLHQHWVQLDQAILSAFISSMTEGVVGMVMFAATTQEAWETLVGAFAATSLARSSGIHRQMAELKKRDMTMTVYFHKMKALFDELTSICQPLRDVELISYLLVGLDLLVGLGYEYNVLYVVVNARTTPMLIRDLYAQLLATEHRHASLRTEAGLHYHAAHLSSAQGVTQGAAAHVAAYSAPRWGCFRSNYRPDARTTVAATQASTP</sequence>
<name>A0ACD5ZY49_AVESA</name>
<dbReference type="Proteomes" id="UP001732700">
    <property type="component" value="Chromosome 7C"/>
</dbReference>
<dbReference type="EnsemblPlants" id="AVESA.00010b.r2.7CG0658310.1">
    <property type="protein sequence ID" value="AVESA.00010b.r2.7CG0658310.1.CDS.1"/>
    <property type="gene ID" value="AVESA.00010b.r2.7CG0658310"/>
</dbReference>
<accession>A0ACD5ZY49</accession>
<keyword evidence="2" id="KW-1185">Reference proteome</keyword>
<reference evidence="1" key="2">
    <citation type="submission" date="2025-09" db="UniProtKB">
        <authorList>
            <consortium name="EnsemblPlants"/>
        </authorList>
    </citation>
    <scope>IDENTIFICATION</scope>
</reference>
<organism evidence="1 2">
    <name type="scientific">Avena sativa</name>
    <name type="common">Oat</name>
    <dbReference type="NCBI Taxonomy" id="4498"/>
    <lineage>
        <taxon>Eukaryota</taxon>
        <taxon>Viridiplantae</taxon>
        <taxon>Streptophyta</taxon>
        <taxon>Embryophyta</taxon>
        <taxon>Tracheophyta</taxon>
        <taxon>Spermatophyta</taxon>
        <taxon>Magnoliopsida</taxon>
        <taxon>Liliopsida</taxon>
        <taxon>Poales</taxon>
        <taxon>Poaceae</taxon>
        <taxon>BOP clade</taxon>
        <taxon>Pooideae</taxon>
        <taxon>Poodae</taxon>
        <taxon>Poeae</taxon>
        <taxon>Poeae Chloroplast Group 1 (Aveneae type)</taxon>
        <taxon>Aveninae</taxon>
        <taxon>Avena</taxon>
    </lineage>
</organism>
<protein>
    <submittedName>
        <fullName evidence="1">Uncharacterized protein</fullName>
    </submittedName>
</protein>